<protein>
    <submittedName>
        <fullName evidence="1">Uncharacterized protein</fullName>
    </submittedName>
</protein>
<evidence type="ECO:0000313" key="1">
    <source>
        <dbReference type="EMBL" id="MCI33858.1"/>
    </source>
</evidence>
<accession>A0A392RB34</accession>
<sequence>THQIYEKRGVNNGETVTETNKSEAVVCSSLQSGVAAGMSGNAHQWRCLKEFRLPVMLRWRSSDQ</sequence>
<keyword evidence="2" id="KW-1185">Reference proteome</keyword>
<reference evidence="1 2" key="1">
    <citation type="journal article" date="2018" name="Front. Plant Sci.">
        <title>Red Clover (Trifolium pratense) and Zigzag Clover (T. medium) - A Picture of Genomic Similarities and Differences.</title>
        <authorList>
            <person name="Dluhosova J."/>
            <person name="Istvanek J."/>
            <person name="Nedelnik J."/>
            <person name="Repkova J."/>
        </authorList>
    </citation>
    <scope>NUCLEOTIDE SEQUENCE [LARGE SCALE GENOMIC DNA]</scope>
    <source>
        <strain evidence="2">cv. 10/8</strain>
        <tissue evidence="1">Leaf</tissue>
    </source>
</reference>
<dbReference type="Proteomes" id="UP000265520">
    <property type="component" value="Unassembled WGS sequence"/>
</dbReference>
<feature type="non-terminal residue" evidence="1">
    <location>
        <position position="1"/>
    </location>
</feature>
<organism evidence="1 2">
    <name type="scientific">Trifolium medium</name>
    <dbReference type="NCBI Taxonomy" id="97028"/>
    <lineage>
        <taxon>Eukaryota</taxon>
        <taxon>Viridiplantae</taxon>
        <taxon>Streptophyta</taxon>
        <taxon>Embryophyta</taxon>
        <taxon>Tracheophyta</taxon>
        <taxon>Spermatophyta</taxon>
        <taxon>Magnoliopsida</taxon>
        <taxon>eudicotyledons</taxon>
        <taxon>Gunneridae</taxon>
        <taxon>Pentapetalae</taxon>
        <taxon>rosids</taxon>
        <taxon>fabids</taxon>
        <taxon>Fabales</taxon>
        <taxon>Fabaceae</taxon>
        <taxon>Papilionoideae</taxon>
        <taxon>50 kb inversion clade</taxon>
        <taxon>NPAAA clade</taxon>
        <taxon>Hologalegina</taxon>
        <taxon>IRL clade</taxon>
        <taxon>Trifolieae</taxon>
        <taxon>Trifolium</taxon>
    </lineage>
</organism>
<dbReference type="EMBL" id="LXQA010208113">
    <property type="protein sequence ID" value="MCI33858.1"/>
    <property type="molecule type" value="Genomic_DNA"/>
</dbReference>
<dbReference type="AlphaFoldDB" id="A0A392RB34"/>
<comment type="caution">
    <text evidence="1">The sequence shown here is derived from an EMBL/GenBank/DDBJ whole genome shotgun (WGS) entry which is preliminary data.</text>
</comment>
<evidence type="ECO:0000313" key="2">
    <source>
        <dbReference type="Proteomes" id="UP000265520"/>
    </source>
</evidence>
<name>A0A392RB34_9FABA</name>
<proteinExistence type="predicted"/>